<gene>
    <name evidence="1" type="ORF">H0485_09120</name>
</gene>
<evidence type="ECO:0008006" key="3">
    <source>
        <dbReference type="Google" id="ProtNLM"/>
    </source>
</evidence>
<dbReference type="Proteomes" id="UP001198571">
    <property type="component" value="Unassembled WGS sequence"/>
</dbReference>
<dbReference type="RefSeq" id="WP_226935066.1">
    <property type="nucleotide sequence ID" value="NZ_JACDXX010000007.1"/>
</dbReference>
<sequence>MSPGSLSVYFIVEPPSYELMACYLAASLRQQFGPELVLIGYCPAEKLGGISPDVREVLSRLNCELRGFATEGRFDPPYPHGNKLLASLEKRETEFSCFIDSDVLCIRPNQIGNITRPGHVSLSKAASMNWAPQSIWQDIYRICRMEMPEERFRPMKQRKGAPGLPYFSSGLFSFPEHHRTSEGLSFPEVWMQVAREIDAAPEVPKKRPYLDQLSLPLAIRRAGLDWNILPDAQHFILGGRLRGEPLPEGEEIFTVHYRQWELLKEVGLARQAKDMLERHAGVRRIAQVRRRGL</sequence>
<name>A0ABS8CLR8_9RHOB</name>
<reference evidence="1 2" key="1">
    <citation type="submission" date="2020-07" db="EMBL/GenBank/DDBJ databases">
        <title>Pseudogemmobacter sp. nov., isolated from poultry manure in Taiwan.</title>
        <authorList>
            <person name="Lin S.-Y."/>
            <person name="Tang Y.-S."/>
            <person name="Young C.-C."/>
        </authorList>
    </citation>
    <scope>NUCLEOTIDE SEQUENCE [LARGE SCALE GENOMIC DNA]</scope>
    <source>
        <strain evidence="1 2">CC-YST710</strain>
    </source>
</reference>
<dbReference type="SUPFAM" id="SSF53448">
    <property type="entry name" value="Nucleotide-diphospho-sugar transferases"/>
    <property type="match status" value="1"/>
</dbReference>
<accession>A0ABS8CLR8</accession>
<dbReference type="InterPro" id="IPR029044">
    <property type="entry name" value="Nucleotide-diphossugar_trans"/>
</dbReference>
<dbReference type="EMBL" id="JACDXX010000007">
    <property type="protein sequence ID" value="MCB5410160.1"/>
    <property type="molecule type" value="Genomic_DNA"/>
</dbReference>
<proteinExistence type="predicted"/>
<keyword evidence="2" id="KW-1185">Reference proteome</keyword>
<evidence type="ECO:0000313" key="1">
    <source>
        <dbReference type="EMBL" id="MCB5410160.1"/>
    </source>
</evidence>
<organism evidence="1 2">
    <name type="scientific">Pseudogemmobacter faecipullorum</name>
    <dbReference type="NCBI Taxonomy" id="2755041"/>
    <lineage>
        <taxon>Bacteria</taxon>
        <taxon>Pseudomonadati</taxon>
        <taxon>Pseudomonadota</taxon>
        <taxon>Alphaproteobacteria</taxon>
        <taxon>Rhodobacterales</taxon>
        <taxon>Paracoccaceae</taxon>
        <taxon>Pseudogemmobacter</taxon>
    </lineage>
</organism>
<protein>
    <recommendedName>
        <fullName evidence="3">Glycosyltransferase family 2 protein</fullName>
    </recommendedName>
</protein>
<evidence type="ECO:0000313" key="2">
    <source>
        <dbReference type="Proteomes" id="UP001198571"/>
    </source>
</evidence>
<comment type="caution">
    <text evidence="1">The sequence shown here is derived from an EMBL/GenBank/DDBJ whole genome shotgun (WGS) entry which is preliminary data.</text>
</comment>